<dbReference type="Pfam" id="PF21834">
    <property type="entry name" value="DUF6894"/>
    <property type="match status" value="1"/>
</dbReference>
<proteinExistence type="predicted"/>
<name>A0A6G7YNF3_9SPHN</name>
<keyword evidence="3" id="KW-1185">Reference proteome</keyword>
<dbReference type="RefSeq" id="WP_166410668.1">
    <property type="nucleotide sequence ID" value="NZ_CP049869.1"/>
</dbReference>
<dbReference type="Proteomes" id="UP000503222">
    <property type="component" value="Chromosome"/>
</dbReference>
<protein>
    <recommendedName>
        <fullName evidence="1">DUF6894 domain-containing protein</fullName>
    </recommendedName>
</protein>
<evidence type="ECO:0000313" key="3">
    <source>
        <dbReference type="Proteomes" id="UP000503222"/>
    </source>
</evidence>
<accession>A0A6G7YNF3</accession>
<evidence type="ECO:0000259" key="1">
    <source>
        <dbReference type="Pfam" id="PF21834"/>
    </source>
</evidence>
<dbReference type="KEGG" id="spii:G7077_04510"/>
<gene>
    <name evidence="2" type="ORF">G7077_04510</name>
</gene>
<dbReference type="AlphaFoldDB" id="A0A6G7YNF3"/>
<reference evidence="2 3" key="1">
    <citation type="submission" date="2020-03" db="EMBL/GenBank/DDBJ databases">
        <title>Sphingomonas sp. nov., isolated from fish.</title>
        <authorList>
            <person name="Hyun D.-W."/>
            <person name="Bae J.-W."/>
        </authorList>
    </citation>
    <scope>NUCLEOTIDE SEQUENCE [LARGE SCALE GENOMIC DNA]</scope>
    <source>
        <strain evidence="2 3">HDW15B</strain>
    </source>
</reference>
<sequence>MARYFFDLKNDVDVRDEEGRELAGLDEVRTAAVAEAREMMTESVLSGHLNLDHFIQVRDEGGTVVLVMRFAEAVDVTSRDEHID</sequence>
<organism evidence="2 3">
    <name type="scientific">Sphingomonas piscis</name>
    <dbReference type="NCBI Taxonomy" id="2714943"/>
    <lineage>
        <taxon>Bacteria</taxon>
        <taxon>Pseudomonadati</taxon>
        <taxon>Pseudomonadota</taxon>
        <taxon>Alphaproteobacteria</taxon>
        <taxon>Sphingomonadales</taxon>
        <taxon>Sphingomonadaceae</taxon>
        <taxon>Sphingomonas</taxon>
    </lineage>
</organism>
<dbReference type="InterPro" id="IPR054189">
    <property type="entry name" value="DUF6894"/>
</dbReference>
<evidence type="ECO:0000313" key="2">
    <source>
        <dbReference type="EMBL" id="QIK78275.1"/>
    </source>
</evidence>
<feature type="domain" description="DUF6894" evidence="1">
    <location>
        <begin position="3"/>
        <end position="71"/>
    </location>
</feature>
<dbReference type="EMBL" id="CP049869">
    <property type="protein sequence ID" value="QIK78275.1"/>
    <property type="molecule type" value="Genomic_DNA"/>
</dbReference>